<name>A0ABN9PLI6_9DINO</name>
<comment type="caution">
    <text evidence="1">The sequence shown here is derived from an EMBL/GenBank/DDBJ whole genome shotgun (WGS) entry which is preliminary data.</text>
</comment>
<evidence type="ECO:0000313" key="1">
    <source>
        <dbReference type="EMBL" id="CAK0793897.1"/>
    </source>
</evidence>
<evidence type="ECO:0000313" key="2">
    <source>
        <dbReference type="Proteomes" id="UP001189429"/>
    </source>
</evidence>
<sequence length="405" mass="42771">MSLPEEQLYADFEMLMDARRALAGGAGDWGPPGADGSWYGRELDAHWPPAGADAGSLGAAAAWPPAPAVAPAGGPEELVGLLAGILEDAGCPMALMDLCNQPGVSEARKGIARDMNKFLAKFPELFSLEDEAVVAGQPPKGKLVTLVGTPPPRLGKGAKRHAPWSSPVAPGVPAQAENPNFAPEMVEAKREEVLDAIIELLEVNGGEMTLINLGQDKRIGELKRGVVNNLSKWFSKISSSSGILELFDGAPDEEGKPPIKMVRLADDWRERLSAQPPAKRPRVGEAPALAAGVMPDPEATTQAVEQLGQHVQERLSEVGSIRLQDLAEDASVKDIRKDIPKRRKLAEILRSLSQGRHPAVPGPGAFMPARAVMRLSCRASQSAASAKACSSGASFALLISTVCHA</sequence>
<evidence type="ECO:0008006" key="3">
    <source>
        <dbReference type="Google" id="ProtNLM"/>
    </source>
</evidence>
<proteinExistence type="predicted"/>
<organism evidence="1 2">
    <name type="scientific">Prorocentrum cordatum</name>
    <dbReference type="NCBI Taxonomy" id="2364126"/>
    <lineage>
        <taxon>Eukaryota</taxon>
        <taxon>Sar</taxon>
        <taxon>Alveolata</taxon>
        <taxon>Dinophyceae</taxon>
        <taxon>Prorocentrales</taxon>
        <taxon>Prorocentraceae</taxon>
        <taxon>Prorocentrum</taxon>
    </lineage>
</organism>
<dbReference type="Proteomes" id="UP001189429">
    <property type="component" value="Unassembled WGS sequence"/>
</dbReference>
<protein>
    <recommendedName>
        <fullName evidence="3">TFIIS N-terminal domain-containing protein</fullName>
    </recommendedName>
</protein>
<keyword evidence="2" id="KW-1185">Reference proteome</keyword>
<accession>A0ABN9PLI6</accession>
<gene>
    <name evidence="1" type="ORF">PCOR1329_LOCUS4044</name>
</gene>
<reference evidence="1" key="1">
    <citation type="submission" date="2023-10" db="EMBL/GenBank/DDBJ databases">
        <authorList>
            <person name="Chen Y."/>
            <person name="Shah S."/>
            <person name="Dougan E. K."/>
            <person name="Thang M."/>
            <person name="Chan C."/>
        </authorList>
    </citation>
    <scope>NUCLEOTIDE SEQUENCE [LARGE SCALE GENOMIC DNA]</scope>
</reference>
<dbReference type="EMBL" id="CAUYUJ010001047">
    <property type="protein sequence ID" value="CAK0793897.1"/>
    <property type="molecule type" value="Genomic_DNA"/>
</dbReference>